<dbReference type="FunFam" id="3.40.50.1220:FF:000001">
    <property type="entry name" value="Electron transfer flavoprotein, alpha subunit"/>
    <property type="match status" value="1"/>
</dbReference>
<comment type="similarity">
    <text evidence="1">Belongs to the ETF alpha-subunit/FixB family.</text>
</comment>
<dbReference type="InterPro" id="IPR014730">
    <property type="entry name" value="ETF_a/b_N"/>
</dbReference>
<protein>
    <recommendedName>
        <fullName evidence="7">Electron transfer flavoprotein subunit alpha</fullName>
    </recommendedName>
    <alternativeName>
        <fullName evidence="8">Electron transfer flavoprotein large subunit</fullName>
    </alternativeName>
</protein>
<keyword evidence="4 9" id="KW-0274">FAD</keyword>
<feature type="binding site" evidence="9">
    <location>
        <position position="201"/>
    </location>
    <ligand>
        <name>FAD</name>
        <dbReference type="ChEBI" id="CHEBI:57692"/>
    </ligand>
</feature>
<dbReference type="SUPFAM" id="SSF52467">
    <property type="entry name" value="DHS-like NAD/FAD-binding domain"/>
    <property type="match status" value="1"/>
</dbReference>
<feature type="domain" description="Electron transfer flavoprotein alpha/beta-subunit N-terminal" evidence="10">
    <location>
        <begin position="4"/>
        <end position="182"/>
    </location>
</feature>
<keyword evidence="3" id="KW-0285">Flavoprotein</keyword>
<evidence type="ECO:0000256" key="1">
    <source>
        <dbReference type="ARBA" id="ARBA00005817"/>
    </source>
</evidence>
<dbReference type="GO" id="GO:0050660">
    <property type="term" value="F:flavin adenine dinucleotide binding"/>
    <property type="evidence" value="ECO:0007669"/>
    <property type="project" value="InterPro"/>
</dbReference>
<dbReference type="RefSeq" id="WP_145194875.1">
    <property type="nucleotide sequence ID" value="NZ_CP036434.1"/>
</dbReference>
<dbReference type="Pfam" id="PF01012">
    <property type="entry name" value="ETF"/>
    <property type="match status" value="1"/>
</dbReference>
<dbReference type="PANTHER" id="PTHR43153:SF1">
    <property type="entry name" value="ELECTRON TRANSFER FLAVOPROTEIN SUBUNIT ALPHA, MITOCHONDRIAL"/>
    <property type="match status" value="1"/>
</dbReference>
<dbReference type="PANTHER" id="PTHR43153">
    <property type="entry name" value="ELECTRON TRANSFER FLAVOPROTEIN ALPHA"/>
    <property type="match status" value="1"/>
</dbReference>
<accession>A0A518EN13</accession>
<feature type="binding site" evidence="9">
    <location>
        <position position="279"/>
    </location>
    <ligand>
        <name>FAD</name>
        <dbReference type="ChEBI" id="CHEBI:57692"/>
    </ligand>
</feature>
<evidence type="ECO:0000256" key="8">
    <source>
        <dbReference type="ARBA" id="ARBA00079299"/>
    </source>
</evidence>
<keyword evidence="12" id="KW-1185">Reference proteome</keyword>
<keyword evidence="2" id="KW-0813">Transport</keyword>
<comment type="cofactor">
    <cofactor evidence="9">
        <name>FAD</name>
        <dbReference type="ChEBI" id="CHEBI:57692"/>
    </cofactor>
    <text evidence="9">Binds 1 FAD per dimer.</text>
</comment>
<dbReference type="InterPro" id="IPR014731">
    <property type="entry name" value="ETF_asu_C"/>
</dbReference>
<evidence type="ECO:0000256" key="9">
    <source>
        <dbReference type="PIRSR" id="PIRSR000089-1"/>
    </source>
</evidence>
<gene>
    <name evidence="11" type="primary">etfA</name>
    <name evidence="11" type="ORF">Poly30_09700</name>
</gene>
<dbReference type="Gene3D" id="3.40.50.620">
    <property type="entry name" value="HUPs"/>
    <property type="match status" value="1"/>
</dbReference>
<sequence>MSKVIVYCEHADGQVRRASLEAIGAAKSAGADVVAILAGEGASAAAATAIGASKAICLTGPAEFSSDAVAATAAEVCKSEGARGFLAAATYRGKDIAPRVAAHLDVTPFTDCIELKADGDSFHVKRPWLAGKALATLGTSGDVLVATTRLNVFNAAEGGAPGETAEHAITAVAKAKVTGVEAKGSSKLDVKEAPVVVSGGRGLQEAEHFGMLEDLAAAFGNAAVGASRAVVDLGWRPHGEQVGQTGKTVSPQLYIAVAISGAIQHLAGMRTSGTIVAINKDADAPIFKVADYGIVGDAFEIVPALTEAIKAAKG</sequence>
<dbReference type="Gene3D" id="3.40.50.1220">
    <property type="entry name" value="TPP-binding domain"/>
    <property type="match status" value="1"/>
</dbReference>
<dbReference type="Proteomes" id="UP000320390">
    <property type="component" value="Chromosome"/>
</dbReference>
<reference evidence="11 12" key="1">
    <citation type="submission" date="2019-02" db="EMBL/GenBank/DDBJ databases">
        <title>Deep-cultivation of Planctomycetes and their phenomic and genomic characterization uncovers novel biology.</title>
        <authorList>
            <person name="Wiegand S."/>
            <person name="Jogler M."/>
            <person name="Boedeker C."/>
            <person name="Pinto D."/>
            <person name="Vollmers J."/>
            <person name="Rivas-Marin E."/>
            <person name="Kohn T."/>
            <person name="Peeters S.H."/>
            <person name="Heuer A."/>
            <person name="Rast P."/>
            <person name="Oberbeckmann S."/>
            <person name="Bunk B."/>
            <person name="Jeske O."/>
            <person name="Meyerdierks A."/>
            <person name="Storesund J.E."/>
            <person name="Kallscheuer N."/>
            <person name="Luecker S."/>
            <person name="Lage O.M."/>
            <person name="Pohl T."/>
            <person name="Merkel B.J."/>
            <person name="Hornburger P."/>
            <person name="Mueller R.-W."/>
            <person name="Bruemmer F."/>
            <person name="Labrenz M."/>
            <person name="Spormann A.M."/>
            <person name="Op den Camp H."/>
            <person name="Overmann J."/>
            <person name="Amann R."/>
            <person name="Jetten M.S.M."/>
            <person name="Mascher T."/>
            <person name="Medema M.H."/>
            <person name="Devos D.P."/>
            <person name="Kaster A.-K."/>
            <person name="Ovreas L."/>
            <person name="Rohde M."/>
            <person name="Galperin M.Y."/>
            <person name="Jogler C."/>
        </authorList>
    </citation>
    <scope>NUCLEOTIDE SEQUENCE [LARGE SCALE GENOMIC DNA]</scope>
    <source>
        <strain evidence="11 12">Poly30</strain>
    </source>
</reference>
<evidence type="ECO:0000259" key="10">
    <source>
        <dbReference type="SMART" id="SM00893"/>
    </source>
</evidence>
<evidence type="ECO:0000256" key="3">
    <source>
        <dbReference type="ARBA" id="ARBA00022630"/>
    </source>
</evidence>
<dbReference type="SMART" id="SM00893">
    <property type="entry name" value="ETF"/>
    <property type="match status" value="1"/>
</dbReference>
<keyword evidence="5" id="KW-0249">Electron transport</keyword>
<dbReference type="AlphaFoldDB" id="A0A518EN13"/>
<dbReference type="GO" id="GO:0009055">
    <property type="term" value="F:electron transfer activity"/>
    <property type="evidence" value="ECO:0007669"/>
    <property type="project" value="InterPro"/>
</dbReference>
<evidence type="ECO:0000256" key="2">
    <source>
        <dbReference type="ARBA" id="ARBA00022448"/>
    </source>
</evidence>
<name>A0A518EN13_9BACT</name>
<evidence type="ECO:0000256" key="7">
    <source>
        <dbReference type="ARBA" id="ARBA00068674"/>
    </source>
</evidence>
<dbReference type="EMBL" id="CP036434">
    <property type="protein sequence ID" value="QDV05472.1"/>
    <property type="molecule type" value="Genomic_DNA"/>
</dbReference>
<dbReference type="InterPro" id="IPR029035">
    <property type="entry name" value="DHS-like_NAD/FAD-binding_dom"/>
</dbReference>
<dbReference type="PIRSF" id="PIRSF000089">
    <property type="entry name" value="Electra_flavoP_a"/>
    <property type="match status" value="1"/>
</dbReference>
<dbReference type="SUPFAM" id="SSF52402">
    <property type="entry name" value="Adenine nucleotide alpha hydrolases-like"/>
    <property type="match status" value="1"/>
</dbReference>
<dbReference type="GO" id="GO:0033539">
    <property type="term" value="P:fatty acid beta-oxidation using acyl-CoA dehydrogenase"/>
    <property type="evidence" value="ECO:0007669"/>
    <property type="project" value="TreeGrafter"/>
</dbReference>
<dbReference type="InterPro" id="IPR018206">
    <property type="entry name" value="ETF_asu_C_CS"/>
</dbReference>
<organism evidence="11 12">
    <name type="scientific">Saltatorellus ferox</name>
    <dbReference type="NCBI Taxonomy" id="2528018"/>
    <lineage>
        <taxon>Bacteria</taxon>
        <taxon>Pseudomonadati</taxon>
        <taxon>Planctomycetota</taxon>
        <taxon>Planctomycetia</taxon>
        <taxon>Planctomycetia incertae sedis</taxon>
        <taxon>Saltatorellus</taxon>
    </lineage>
</organism>
<comment type="function">
    <text evidence="6">The electron transfer flavoprotein serves as a specific electron acceptor for other dehydrogenases. It transfers the electrons to the main respiratory chain via ETF-ubiquinone oxidoreductase (ETF dehydrogenase).</text>
</comment>
<feature type="binding site" evidence="9">
    <location>
        <begin position="227"/>
        <end position="228"/>
    </location>
    <ligand>
        <name>FAD</name>
        <dbReference type="ChEBI" id="CHEBI:57692"/>
    </ligand>
</feature>
<dbReference type="Pfam" id="PF00766">
    <property type="entry name" value="ETF_alpha"/>
    <property type="match status" value="1"/>
</dbReference>
<proteinExistence type="inferred from homology"/>
<dbReference type="InterPro" id="IPR001308">
    <property type="entry name" value="ETF_a/FixB"/>
</dbReference>
<dbReference type="OrthoDB" id="9770286at2"/>
<feature type="binding site" evidence="9">
    <location>
        <begin position="241"/>
        <end position="245"/>
    </location>
    <ligand>
        <name>FAD</name>
        <dbReference type="ChEBI" id="CHEBI:57692"/>
    </ligand>
</feature>
<evidence type="ECO:0000256" key="5">
    <source>
        <dbReference type="ARBA" id="ARBA00022982"/>
    </source>
</evidence>
<evidence type="ECO:0000256" key="4">
    <source>
        <dbReference type="ARBA" id="ARBA00022827"/>
    </source>
</evidence>
<evidence type="ECO:0000313" key="12">
    <source>
        <dbReference type="Proteomes" id="UP000320390"/>
    </source>
</evidence>
<dbReference type="PROSITE" id="PS00696">
    <property type="entry name" value="ETF_ALPHA"/>
    <property type="match status" value="1"/>
</dbReference>
<evidence type="ECO:0000256" key="6">
    <source>
        <dbReference type="ARBA" id="ARBA00025649"/>
    </source>
</evidence>
<evidence type="ECO:0000313" key="11">
    <source>
        <dbReference type="EMBL" id="QDV05472.1"/>
    </source>
</evidence>
<dbReference type="InterPro" id="IPR014729">
    <property type="entry name" value="Rossmann-like_a/b/a_fold"/>
</dbReference>